<dbReference type="OrthoDB" id="511849at2"/>
<dbReference type="Proteomes" id="UP000287247">
    <property type="component" value="Unassembled WGS sequence"/>
</dbReference>
<name>A0A401IK86_APHSA</name>
<feature type="region of interest" description="Disordered" evidence="3">
    <location>
        <begin position="96"/>
        <end position="138"/>
    </location>
</feature>
<evidence type="ECO:0000313" key="5">
    <source>
        <dbReference type="Proteomes" id="UP000287247"/>
    </source>
</evidence>
<dbReference type="GO" id="GO:0003723">
    <property type="term" value="F:RNA binding"/>
    <property type="evidence" value="ECO:0007669"/>
    <property type="project" value="UniProtKB-KW"/>
</dbReference>
<accession>A0A401IK86</accession>
<protein>
    <submittedName>
        <fullName evidence="4">RNA-binding protein</fullName>
    </submittedName>
</protein>
<sequence>MLKPNFLSNQGHHTTPDYLGMVEFLVKPLLDSPDSLTIDCERANNNQRAWVRVAFEETDKGRVFGRGGRNLLAIRIVLSIAAAEAGQSVHLDIYEGNSENFRPNPRNNYDNDRKFVKRRPRSGPPEGPNLSVKSRWQQ</sequence>
<keyword evidence="1" id="KW-0963">Cytoplasm</keyword>
<dbReference type="Pfam" id="PF13083">
    <property type="entry name" value="KH_KhpA-B"/>
    <property type="match status" value="1"/>
</dbReference>
<dbReference type="CDD" id="cd22533">
    <property type="entry name" value="KH-II_YlqC-like"/>
    <property type="match status" value="1"/>
</dbReference>
<evidence type="ECO:0000256" key="2">
    <source>
        <dbReference type="ARBA" id="ARBA00022884"/>
    </source>
</evidence>
<evidence type="ECO:0000313" key="4">
    <source>
        <dbReference type="EMBL" id="GBF81669.1"/>
    </source>
</evidence>
<dbReference type="RefSeq" id="WP_124972497.1">
    <property type="nucleotide sequence ID" value="NZ_BDQK01000013.1"/>
</dbReference>
<keyword evidence="2" id="KW-0694">RNA-binding</keyword>
<dbReference type="PANTHER" id="PTHR34654">
    <property type="entry name" value="UPF0109 PROTEIN SCO5592"/>
    <property type="match status" value="1"/>
</dbReference>
<reference evidence="5" key="1">
    <citation type="submission" date="2017-05" db="EMBL/GenBank/DDBJ databases">
        <title>Physiological properties and genetic analysis related to exopolysaccharide production of fresh-water unicellular cyanobacterium Aphanothece sacrum, Suizenji Nori, that has been cultured as a food source in Japan.</title>
        <authorList>
            <person name="Kanesaki Y."/>
            <person name="Yoshikawa S."/>
            <person name="Ohki K."/>
        </authorList>
    </citation>
    <scope>NUCLEOTIDE SEQUENCE [LARGE SCALE GENOMIC DNA]</scope>
    <source>
        <strain evidence="5">FPU1</strain>
    </source>
</reference>
<gene>
    <name evidence="4" type="ORF">AsFPU1_3087</name>
</gene>
<dbReference type="EMBL" id="BDQK01000013">
    <property type="protein sequence ID" value="GBF81669.1"/>
    <property type="molecule type" value="Genomic_DNA"/>
</dbReference>
<dbReference type="AlphaFoldDB" id="A0A401IK86"/>
<organism evidence="4 5">
    <name type="scientific">Aphanothece sacrum FPU1</name>
    <dbReference type="NCBI Taxonomy" id="1920663"/>
    <lineage>
        <taxon>Bacteria</taxon>
        <taxon>Bacillati</taxon>
        <taxon>Cyanobacteriota</taxon>
        <taxon>Cyanophyceae</taxon>
        <taxon>Oscillatoriophycideae</taxon>
        <taxon>Chroococcales</taxon>
        <taxon>Aphanothecaceae</taxon>
        <taxon>Aphanothece</taxon>
    </lineage>
</organism>
<dbReference type="PANTHER" id="PTHR34654:SF1">
    <property type="entry name" value="RNA-BINDING PROTEIN KHPA"/>
    <property type="match status" value="1"/>
</dbReference>
<comment type="caution">
    <text evidence="4">The sequence shown here is derived from an EMBL/GenBank/DDBJ whole genome shotgun (WGS) entry which is preliminary data.</text>
</comment>
<dbReference type="InterPro" id="IPR020627">
    <property type="entry name" value="KhpA"/>
</dbReference>
<keyword evidence="5" id="KW-1185">Reference proteome</keyword>
<proteinExistence type="predicted"/>
<evidence type="ECO:0000256" key="1">
    <source>
        <dbReference type="ARBA" id="ARBA00022490"/>
    </source>
</evidence>
<evidence type="ECO:0000256" key="3">
    <source>
        <dbReference type="SAM" id="MobiDB-lite"/>
    </source>
</evidence>